<keyword evidence="5" id="KW-1185">Reference proteome</keyword>
<dbReference type="GO" id="GO:0003700">
    <property type="term" value="F:DNA-binding transcription factor activity"/>
    <property type="evidence" value="ECO:0007669"/>
    <property type="project" value="InterPro"/>
</dbReference>
<dbReference type="InterPro" id="IPR053142">
    <property type="entry name" value="PchR_regulatory_protein"/>
</dbReference>
<organism evidence="4 5">
    <name type="scientific">Persicobacter diffluens</name>
    <dbReference type="NCBI Taxonomy" id="981"/>
    <lineage>
        <taxon>Bacteria</taxon>
        <taxon>Pseudomonadati</taxon>
        <taxon>Bacteroidota</taxon>
        <taxon>Cytophagia</taxon>
        <taxon>Cytophagales</taxon>
        <taxon>Persicobacteraceae</taxon>
        <taxon>Persicobacter</taxon>
    </lineage>
</organism>
<dbReference type="EMBL" id="BQKE01000002">
    <property type="protein sequence ID" value="GJM63022.1"/>
    <property type="molecule type" value="Genomic_DNA"/>
</dbReference>
<dbReference type="Proteomes" id="UP001310022">
    <property type="component" value="Unassembled WGS sequence"/>
</dbReference>
<dbReference type="Gene3D" id="1.10.10.60">
    <property type="entry name" value="Homeodomain-like"/>
    <property type="match status" value="1"/>
</dbReference>
<dbReference type="PANTHER" id="PTHR47893:SF1">
    <property type="entry name" value="REGULATORY PROTEIN PCHR"/>
    <property type="match status" value="1"/>
</dbReference>
<dbReference type="GO" id="GO:0043565">
    <property type="term" value="F:sequence-specific DNA binding"/>
    <property type="evidence" value="ECO:0007669"/>
    <property type="project" value="InterPro"/>
</dbReference>
<dbReference type="Pfam" id="PF12833">
    <property type="entry name" value="HTH_18"/>
    <property type="match status" value="1"/>
</dbReference>
<feature type="domain" description="HTH araC/xylS-type" evidence="3">
    <location>
        <begin position="135"/>
        <end position="233"/>
    </location>
</feature>
<comment type="caution">
    <text evidence="4">The sequence shown here is derived from an EMBL/GenBank/DDBJ whole genome shotgun (WGS) entry which is preliminary data.</text>
</comment>
<accession>A0AAN4W0T2</accession>
<dbReference type="SMART" id="SM00342">
    <property type="entry name" value="HTH_ARAC"/>
    <property type="match status" value="1"/>
</dbReference>
<evidence type="ECO:0000313" key="4">
    <source>
        <dbReference type="EMBL" id="GJM63022.1"/>
    </source>
</evidence>
<sequence>MEDLDGLKTEGNKWVFVSNKPCHLHLKKNSWTKHIGIRIYRPLLLEILGEHHPLFQQFVNKEPFSYSISYSREVGVRLDSLFTVWGTKMAKIEAISKTYDLLATFFSDFNDRNDLIAEAAPCQNVRERYLMEKAENIKTMLEENYQEPPTSTEIARSMGMSESNVRKIFKEYYGTSLYAYVKAHRLEVAKEMLINTDWPVKLIGHRVGYTHMGQFSKLIKQTYGKLPSAIREEQ</sequence>
<evidence type="ECO:0000256" key="2">
    <source>
        <dbReference type="ARBA" id="ARBA00023163"/>
    </source>
</evidence>
<dbReference type="PANTHER" id="PTHR47893">
    <property type="entry name" value="REGULATORY PROTEIN PCHR"/>
    <property type="match status" value="1"/>
</dbReference>
<evidence type="ECO:0000313" key="5">
    <source>
        <dbReference type="Proteomes" id="UP001310022"/>
    </source>
</evidence>
<dbReference type="InterPro" id="IPR018060">
    <property type="entry name" value="HTH_AraC"/>
</dbReference>
<dbReference type="AlphaFoldDB" id="A0AAN4W0T2"/>
<reference evidence="4 5" key="1">
    <citation type="submission" date="2021-12" db="EMBL/GenBank/DDBJ databases">
        <title>Genome sequencing of bacteria with rrn-lacking chromosome and rrn-plasmid.</title>
        <authorList>
            <person name="Anda M."/>
            <person name="Iwasaki W."/>
        </authorList>
    </citation>
    <scope>NUCLEOTIDE SEQUENCE [LARGE SCALE GENOMIC DNA]</scope>
    <source>
        <strain evidence="4 5">NBRC 15940</strain>
    </source>
</reference>
<keyword evidence="2" id="KW-0804">Transcription</keyword>
<dbReference type="PROSITE" id="PS01124">
    <property type="entry name" value="HTH_ARAC_FAMILY_2"/>
    <property type="match status" value="1"/>
</dbReference>
<gene>
    <name evidence="4" type="ORF">PEDI_35740</name>
</gene>
<protein>
    <recommendedName>
        <fullName evidence="3">HTH araC/xylS-type domain-containing protein</fullName>
    </recommendedName>
</protein>
<keyword evidence="1" id="KW-0805">Transcription regulation</keyword>
<dbReference type="InterPro" id="IPR009057">
    <property type="entry name" value="Homeodomain-like_sf"/>
</dbReference>
<dbReference type="SUPFAM" id="SSF46689">
    <property type="entry name" value="Homeodomain-like"/>
    <property type="match status" value="2"/>
</dbReference>
<proteinExistence type="predicted"/>
<evidence type="ECO:0000259" key="3">
    <source>
        <dbReference type="PROSITE" id="PS01124"/>
    </source>
</evidence>
<evidence type="ECO:0000256" key="1">
    <source>
        <dbReference type="ARBA" id="ARBA00023015"/>
    </source>
</evidence>
<name>A0AAN4W0T2_9BACT</name>